<name>A0A8H3VWE8_9PEZI</name>
<evidence type="ECO:0000313" key="3">
    <source>
        <dbReference type="Proteomes" id="UP000434172"/>
    </source>
</evidence>
<dbReference type="Proteomes" id="UP000434172">
    <property type="component" value="Unassembled WGS sequence"/>
</dbReference>
<keyword evidence="3" id="KW-1185">Reference proteome</keyword>
<dbReference type="EMBL" id="WOWK01000207">
    <property type="protein sequence ID" value="KAF0315374.1"/>
    <property type="molecule type" value="Genomic_DNA"/>
</dbReference>
<reference evidence="2 3" key="1">
    <citation type="submission" date="2019-12" db="EMBL/GenBank/DDBJ databases">
        <title>A genome sequence resource for the geographically widespread anthracnose pathogen Colletotrichum asianum.</title>
        <authorList>
            <person name="Meng Y."/>
        </authorList>
    </citation>
    <scope>NUCLEOTIDE SEQUENCE [LARGE SCALE GENOMIC DNA]</scope>
    <source>
        <strain evidence="2 3">ICMP 18580</strain>
    </source>
</reference>
<evidence type="ECO:0000313" key="2">
    <source>
        <dbReference type="EMBL" id="KAF0315374.1"/>
    </source>
</evidence>
<gene>
    <name evidence="2" type="ORF">GQ607_017376</name>
</gene>
<evidence type="ECO:0000256" key="1">
    <source>
        <dbReference type="SAM" id="MobiDB-lite"/>
    </source>
</evidence>
<protein>
    <submittedName>
        <fullName evidence="2">Uncharacterized protein</fullName>
    </submittedName>
</protein>
<dbReference type="AlphaFoldDB" id="A0A8H3VWE8"/>
<accession>A0A8H3VWE8</accession>
<proteinExistence type="predicted"/>
<comment type="caution">
    <text evidence="2">The sequence shown here is derived from an EMBL/GenBank/DDBJ whole genome shotgun (WGS) entry which is preliminary data.</text>
</comment>
<feature type="compositionally biased region" description="Polar residues" evidence="1">
    <location>
        <begin position="52"/>
        <end position="62"/>
    </location>
</feature>
<organism evidence="2 3">
    <name type="scientific">Colletotrichum asianum</name>
    <dbReference type="NCBI Taxonomy" id="702518"/>
    <lineage>
        <taxon>Eukaryota</taxon>
        <taxon>Fungi</taxon>
        <taxon>Dikarya</taxon>
        <taxon>Ascomycota</taxon>
        <taxon>Pezizomycotina</taxon>
        <taxon>Sordariomycetes</taxon>
        <taxon>Hypocreomycetidae</taxon>
        <taxon>Glomerellales</taxon>
        <taxon>Glomerellaceae</taxon>
        <taxon>Colletotrichum</taxon>
        <taxon>Colletotrichum gloeosporioides species complex</taxon>
    </lineage>
</organism>
<sequence>MLLAYLCKCIRAHLTTTHFRKQRSVLRRSRSRLMRHQSMSNAYTKRVPSASCPPTSKSRLPSHIMSRSNSLLCSSATQSNVRRMPAHTPPSRAPSFFKVATDVDVTASLATPGSLPTIPGPFPRRPSGGQCALPPLLDRPPLTHHHMASLFDTRRYSGSDVSSVLSCHKALIELALADLAGDTHSPSPPPLGHFIRDQPDFNLKLSPRPDSVNTVFPHTATWI</sequence>
<feature type="region of interest" description="Disordered" evidence="1">
    <location>
        <begin position="40"/>
        <end position="62"/>
    </location>
</feature>